<evidence type="ECO:0000313" key="1">
    <source>
        <dbReference type="EMBL" id="TVU45783.1"/>
    </source>
</evidence>
<evidence type="ECO:0000313" key="2">
    <source>
        <dbReference type="Proteomes" id="UP000324897"/>
    </source>
</evidence>
<proteinExistence type="predicted"/>
<keyword evidence="2" id="KW-1185">Reference proteome</keyword>
<gene>
    <name evidence="1" type="ORF">EJB05_05285</name>
</gene>
<dbReference type="EMBL" id="RWGY01000004">
    <property type="protein sequence ID" value="TVU45783.1"/>
    <property type="molecule type" value="Genomic_DNA"/>
</dbReference>
<comment type="caution">
    <text evidence="1">The sequence shown here is derived from an EMBL/GenBank/DDBJ whole genome shotgun (WGS) entry which is preliminary data.</text>
</comment>
<name>A0A5J9WCQ5_9POAL</name>
<organism evidence="1 2">
    <name type="scientific">Eragrostis curvula</name>
    <name type="common">weeping love grass</name>
    <dbReference type="NCBI Taxonomy" id="38414"/>
    <lineage>
        <taxon>Eukaryota</taxon>
        <taxon>Viridiplantae</taxon>
        <taxon>Streptophyta</taxon>
        <taxon>Embryophyta</taxon>
        <taxon>Tracheophyta</taxon>
        <taxon>Spermatophyta</taxon>
        <taxon>Magnoliopsida</taxon>
        <taxon>Liliopsida</taxon>
        <taxon>Poales</taxon>
        <taxon>Poaceae</taxon>
        <taxon>PACMAD clade</taxon>
        <taxon>Chloridoideae</taxon>
        <taxon>Eragrostideae</taxon>
        <taxon>Eragrostidinae</taxon>
        <taxon>Eragrostis</taxon>
    </lineage>
</organism>
<feature type="non-terminal residue" evidence="1">
    <location>
        <position position="1"/>
    </location>
</feature>
<sequence>MTRGVEVRTTPSKSLFLRSTSVDRLVGLYKYALRVAYVTISVLHLSCFRHRSPHCASALLKPTDVHTVCHVS</sequence>
<dbReference type="Proteomes" id="UP000324897">
    <property type="component" value="Chromosome 5"/>
</dbReference>
<accession>A0A5J9WCQ5</accession>
<dbReference type="Gramene" id="TVU45783">
    <property type="protein sequence ID" value="TVU45783"/>
    <property type="gene ID" value="EJB05_05285"/>
</dbReference>
<protein>
    <submittedName>
        <fullName evidence="1">Uncharacterized protein</fullName>
    </submittedName>
</protein>
<dbReference type="AlphaFoldDB" id="A0A5J9WCQ5"/>
<reference evidence="1 2" key="1">
    <citation type="journal article" date="2019" name="Sci. Rep.">
        <title>A high-quality genome of Eragrostis curvula grass provides insights into Poaceae evolution and supports new strategies to enhance forage quality.</title>
        <authorList>
            <person name="Carballo J."/>
            <person name="Santos B.A.C.M."/>
            <person name="Zappacosta D."/>
            <person name="Garbus I."/>
            <person name="Selva J.P."/>
            <person name="Gallo C.A."/>
            <person name="Diaz A."/>
            <person name="Albertini E."/>
            <person name="Caccamo M."/>
            <person name="Echenique V."/>
        </authorList>
    </citation>
    <scope>NUCLEOTIDE SEQUENCE [LARGE SCALE GENOMIC DNA]</scope>
    <source>
        <strain evidence="2">cv. Victoria</strain>
        <tissue evidence="1">Leaf</tissue>
    </source>
</reference>